<proteinExistence type="predicted"/>
<sequence length="44" mass="4563">MDKTMMAVIGVVLGLAIAIGVIQAMQPTLAYTCPICGIGFATYD</sequence>
<comment type="caution">
    <text evidence="1">The sequence shown here is derived from an EMBL/GenBank/DDBJ whole genome shotgun (WGS) entry which is preliminary data.</text>
</comment>
<organism evidence="1">
    <name type="scientific">marine sediment metagenome</name>
    <dbReference type="NCBI Taxonomy" id="412755"/>
    <lineage>
        <taxon>unclassified sequences</taxon>
        <taxon>metagenomes</taxon>
        <taxon>ecological metagenomes</taxon>
    </lineage>
</organism>
<dbReference type="EMBL" id="BARU01017984">
    <property type="protein sequence ID" value="GAH51107.1"/>
    <property type="molecule type" value="Genomic_DNA"/>
</dbReference>
<protein>
    <submittedName>
        <fullName evidence="1">Uncharacterized protein</fullName>
    </submittedName>
</protein>
<dbReference type="AlphaFoldDB" id="X1G1J3"/>
<reference evidence="1" key="1">
    <citation type="journal article" date="2014" name="Front. Microbiol.">
        <title>High frequency of phylogenetically diverse reductive dehalogenase-homologous genes in deep subseafloor sedimentary metagenomes.</title>
        <authorList>
            <person name="Kawai M."/>
            <person name="Futagami T."/>
            <person name="Toyoda A."/>
            <person name="Takaki Y."/>
            <person name="Nishi S."/>
            <person name="Hori S."/>
            <person name="Arai W."/>
            <person name="Tsubouchi T."/>
            <person name="Morono Y."/>
            <person name="Uchiyama I."/>
            <person name="Ito T."/>
            <person name="Fujiyama A."/>
            <person name="Inagaki F."/>
            <person name="Takami H."/>
        </authorList>
    </citation>
    <scope>NUCLEOTIDE SEQUENCE</scope>
    <source>
        <strain evidence="1">Expedition CK06-06</strain>
    </source>
</reference>
<feature type="non-terminal residue" evidence="1">
    <location>
        <position position="44"/>
    </location>
</feature>
<gene>
    <name evidence="1" type="ORF">S03H2_29770</name>
</gene>
<name>X1G1J3_9ZZZZ</name>
<accession>X1G1J3</accession>
<evidence type="ECO:0000313" key="1">
    <source>
        <dbReference type="EMBL" id="GAH51107.1"/>
    </source>
</evidence>